<gene>
    <name evidence="4" type="ORF">ABVT43_07830</name>
</gene>
<reference evidence="4 5" key="1">
    <citation type="submission" date="2024-06" db="EMBL/GenBank/DDBJ databases">
        <authorList>
            <person name="Li F."/>
        </authorList>
    </citation>
    <scope>NUCLEOTIDE SEQUENCE [LARGE SCALE GENOMIC DNA]</scope>
    <source>
        <strain evidence="4 5">GXAS 311</strain>
    </source>
</reference>
<keyword evidence="5" id="KW-1185">Reference proteome</keyword>
<dbReference type="Pfam" id="PF00583">
    <property type="entry name" value="Acetyltransf_1"/>
    <property type="match status" value="1"/>
</dbReference>
<dbReference type="CDD" id="cd04301">
    <property type="entry name" value="NAT_SF"/>
    <property type="match status" value="1"/>
</dbReference>
<dbReference type="InterPro" id="IPR000182">
    <property type="entry name" value="GNAT_dom"/>
</dbReference>
<feature type="domain" description="N-acetyltransferase" evidence="3">
    <location>
        <begin position="3"/>
        <end position="163"/>
    </location>
</feature>
<keyword evidence="1" id="KW-0808">Transferase</keyword>
<dbReference type="InterPro" id="IPR016181">
    <property type="entry name" value="Acyl_CoA_acyltransferase"/>
</dbReference>
<comment type="caution">
    <text evidence="4">The sequence shown here is derived from an EMBL/GenBank/DDBJ whole genome shotgun (WGS) entry which is preliminary data.</text>
</comment>
<organism evidence="4 5">
    <name type="scientific">Aliikangiella maris</name>
    <dbReference type="NCBI Taxonomy" id="3162458"/>
    <lineage>
        <taxon>Bacteria</taxon>
        <taxon>Pseudomonadati</taxon>
        <taxon>Pseudomonadota</taxon>
        <taxon>Gammaproteobacteria</taxon>
        <taxon>Oceanospirillales</taxon>
        <taxon>Pleioneaceae</taxon>
        <taxon>Aliikangiella</taxon>
    </lineage>
</organism>
<proteinExistence type="predicted"/>
<name>A0ABV2BSV7_9GAMM</name>
<dbReference type="RefSeq" id="WP_353895615.1">
    <property type="nucleotide sequence ID" value="NZ_JBEVCJ010000007.1"/>
</dbReference>
<accession>A0ABV2BSV7</accession>
<evidence type="ECO:0000259" key="3">
    <source>
        <dbReference type="PROSITE" id="PS51186"/>
    </source>
</evidence>
<dbReference type="PANTHER" id="PTHR43420:SF12">
    <property type="entry name" value="N-ACETYLTRANSFERASE DOMAIN-CONTAINING PROTEIN"/>
    <property type="match status" value="1"/>
</dbReference>
<sequence>MPVSYRQLQSFDAPKYREIRLQSLRENPDVFEADYYFESQQPQLTFEKRLIEKDTDSFIVGAWLHDQLIGICTFVNKNNEAIHGAGTLIQMFVKSAFRRQGIGLALVNYFVQQVIDDGRNQQIILAVSPDNYLAKQLYHKAGFRLLRQQAVPRLDIFYRKIDDKQ</sequence>
<evidence type="ECO:0000313" key="4">
    <source>
        <dbReference type="EMBL" id="MET1255029.1"/>
    </source>
</evidence>
<evidence type="ECO:0000256" key="2">
    <source>
        <dbReference type="ARBA" id="ARBA00023315"/>
    </source>
</evidence>
<dbReference type="Gene3D" id="3.40.630.30">
    <property type="match status" value="1"/>
</dbReference>
<dbReference type="PANTHER" id="PTHR43420">
    <property type="entry name" value="ACETYLTRANSFERASE"/>
    <property type="match status" value="1"/>
</dbReference>
<dbReference type="EMBL" id="JBEVCJ010000007">
    <property type="protein sequence ID" value="MET1255029.1"/>
    <property type="molecule type" value="Genomic_DNA"/>
</dbReference>
<evidence type="ECO:0000313" key="5">
    <source>
        <dbReference type="Proteomes" id="UP001548189"/>
    </source>
</evidence>
<keyword evidence="2" id="KW-0012">Acyltransferase</keyword>
<protein>
    <submittedName>
        <fullName evidence="4">GNAT family N-acetyltransferase</fullName>
    </submittedName>
</protein>
<dbReference type="SUPFAM" id="SSF55729">
    <property type="entry name" value="Acyl-CoA N-acyltransferases (Nat)"/>
    <property type="match status" value="1"/>
</dbReference>
<dbReference type="Proteomes" id="UP001548189">
    <property type="component" value="Unassembled WGS sequence"/>
</dbReference>
<dbReference type="InterPro" id="IPR050680">
    <property type="entry name" value="YpeA/RimI_acetyltransf"/>
</dbReference>
<evidence type="ECO:0000256" key="1">
    <source>
        <dbReference type="ARBA" id="ARBA00022679"/>
    </source>
</evidence>
<dbReference type="PROSITE" id="PS51186">
    <property type="entry name" value="GNAT"/>
    <property type="match status" value="1"/>
</dbReference>